<keyword evidence="8 12" id="KW-0131">Cell cycle</keyword>
<dbReference type="GO" id="GO:0009252">
    <property type="term" value="P:peptidoglycan biosynthetic process"/>
    <property type="evidence" value="ECO:0007669"/>
    <property type="project" value="UniProtKB-UniRule"/>
</dbReference>
<feature type="modified residue" description="2-(S-cysteinyl)pyruvic acid O-phosphothioketal" evidence="12">
    <location>
        <position position="123"/>
    </location>
</feature>
<dbReference type="UniPathway" id="UPA00219"/>
<sequence length="431" mass="46008">MKTNQESGFLKIKGGTPLKGKVKVQGSKNAALPVMAAALLLDNGEVHLRNVPKLLDVQTMSDLLVSLGAVVKRDDHTMTIEIEGEPAWETPSSLVRKMRASSLVLGPLLARCGRVILPLPGGCAIGSRPMDLHFKGLSKMGAQIELDKGAVIARADKLVGARIYLDFPSVGATENLLMAAVLAKGETLIENAAREPEIDNLVRALKSMGAAIEGEGTGILRVRGQKELNPATIDIIPDRIEAATYLLAGAITRGDITVKGVVAEHLNALLAKLDEAGIEVINKENELRVNSPARPRGLTVKTMPYPGFSTDLQPQMMALLSLAEGTSVIYETIFESRFLHASELQKMGAQIELQGNTAIIHGQSSLIGAEVYATDLRGGAALVLAGLAAEGETVVYDVHHLDRGYENMAEKLILLGAEVCEGKDNIKARKQ</sequence>
<keyword evidence="15" id="KW-1185">Reference proteome</keyword>
<dbReference type="InterPro" id="IPR005750">
    <property type="entry name" value="UDP_GlcNAc_COvinyl_MurA"/>
</dbReference>
<dbReference type="eggNOG" id="COG0766">
    <property type="taxonomic scope" value="Bacteria"/>
</dbReference>
<feature type="domain" description="Enolpyruvate transferase" evidence="13">
    <location>
        <begin position="13"/>
        <end position="412"/>
    </location>
</feature>
<gene>
    <name evidence="12" type="primary">murA</name>
    <name evidence="14" type="ORF">HMPREF1705_03376</name>
</gene>
<reference evidence="15" key="1">
    <citation type="submission" date="2012-09" db="EMBL/GenBank/DDBJ databases">
        <authorList>
            <person name="Weinstock G."/>
            <person name="Sodergren E."/>
            <person name="Clifton S."/>
            <person name="Fulton L."/>
            <person name="Fulton B."/>
            <person name="Courtney L."/>
            <person name="Fronick C."/>
            <person name="Harrison M."/>
            <person name="Strong C."/>
            <person name="Farmer C."/>
            <person name="Delehaunty K."/>
            <person name="Markovic C."/>
            <person name="Hall O."/>
            <person name="Minx P."/>
            <person name="Tomlinson C."/>
            <person name="Mitreva M."/>
            <person name="Nelson J."/>
            <person name="Hou S."/>
            <person name="Wollam A."/>
            <person name="Pepin K.H."/>
            <person name="Johnson M."/>
            <person name="Bhonagiri V."/>
            <person name="Nash W.E."/>
            <person name="Suruliraj S."/>
            <person name="Warren W."/>
            <person name="Chinwalla A."/>
            <person name="Mardis E.R."/>
            <person name="Wilson R.K."/>
        </authorList>
    </citation>
    <scope>NUCLEOTIDE SEQUENCE [LARGE SCALE GENOMIC DNA]</scope>
    <source>
        <strain evidence="15">OS1</strain>
    </source>
</reference>
<feature type="binding site" evidence="12">
    <location>
        <begin position="28"/>
        <end position="29"/>
    </location>
    <ligand>
        <name>phosphoenolpyruvate</name>
        <dbReference type="ChEBI" id="CHEBI:58702"/>
    </ligand>
</feature>
<keyword evidence="3 12" id="KW-0963">Cytoplasm</keyword>
<feature type="binding site" evidence="12">
    <location>
        <begin position="128"/>
        <end position="132"/>
    </location>
    <ligand>
        <name>UDP-N-acetyl-alpha-D-glucosamine</name>
        <dbReference type="ChEBI" id="CHEBI:57705"/>
    </ligand>
</feature>
<evidence type="ECO:0000256" key="8">
    <source>
        <dbReference type="ARBA" id="ARBA00023306"/>
    </source>
</evidence>
<dbReference type="InterPro" id="IPR050068">
    <property type="entry name" value="MurA_subfamily"/>
</dbReference>
<dbReference type="OrthoDB" id="9803760at2"/>
<dbReference type="NCBIfam" id="NF006873">
    <property type="entry name" value="PRK09369.1"/>
    <property type="match status" value="1"/>
</dbReference>
<evidence type="ECO:0000256" key="11">
    <source>
        <dbReference type="ARBA" id="ARBA00047527"/>
    </source>
</evidence>
<dbReference type="EC" id="2.5.1.7" evidence="12"/>
<dbReference type="GO" id="GO:0051301">
    <property type="term" value="P:cell division"/>
    <property type="evidence" value="ECO:0007669"/>
    <property type="project" value="UniProtKB-KW"/>
</dbReference>
<organism evidence="14 15">
    <name type="scientific">Acetomicrobium hydrogeniformans ATCC BAA-1850</name>
    <dbReference type="NCBI Taxonomy" id="592015"/>
    <lineage>
        <taxon>Bacteria</taxon>
        <taxon>Thermotogati</taxon>
        <taxon>Synergistota</taxon>
        <taxon>Synergistia</taxon>
        <taxon>Synergistales</taxon>
        <taxon>Acetomicrobiaceae</taxon>
        <taxon>Acetomicrobium</taxon>
    </lineage>
</organism>
<feature type="binding site" evidence="12">
    <location>
        <position position="99"/>
    </location>
    <ligand>
        <name>UDP-N-acetyl-alpha-D-glucosamine</name>
        <dbReference type="ChEBI" id="CHEBI:57705"/>
    </ligand>
</feature>
<evidence type="ECO:0000256" key="7">
    <source>
        <dbReference type="ARBA" id="ARBA00022984"/>
    </source>
</evidence>
<keyword evidence="5 12" id="KW-0808">Transferase</keyword>
<dbReference type="Gene3D" id="3.65.10.10">
    <property type="entry name" value="Enolpyruvate transferase domain"/>
    <property type="match status" value="2"/>
</dbReference>
<feature type="active site" description="Proton donor" evidence="12">
    <location>
        <position position="123"/>
    </location>
</feature>
<dbReference type="RefSeq" id="WP_057940931.1">
    <property type="nucleotide sequence ID" value="NZ_ACJX03000001.1"/>
</dbReference>
<dbReference type="InterPro" id="IPR036968">
    <property type="entry name" value="Enolpyruvate_Tfrase_sf"/>
</dbReference>
<dbReference type="InterPro" id="IPR013792">
    <property type="entry name" value="RNA3'P_cycl/enolpyr_Trfase_a/b"/>
</dbReference>
<dbReference type="SUPFAM" id="SSF55205">
    <property type="entry name" value="EPT/RTPC-like"/>
    <property type="match status" value="1"/>
</dbReference>
<keyword evidence="4 12" id="KW-0132">Cell division</keyword>
<evidence type="ECO:0000259" key="13">
    <source>
        <dbReference type="Pfam" id="PF00275"/>
    </source>
</evidence>
<dbReference type="GO" id="GO:0008360">
    <property type="term" value="P:regulation of cell shape"/>
    <property type="evidence" value="ECO:0007669"/>
    <property type="project" value="UniProtKB-KW"/>
</dbReference>
<dbReference type="PANTHER" id="PTHR43783:SF1">
    <property type="entry name" value="UDP-N-ACETYLGLUCOSAMINE 1-CARBOXYVINYLTRANSFERASE"/>
    <property type="match status" value="1"/>
</dbReference>
<keyword evidence="12" id="KW-0670">Pyruvate</keyword>
<dbReference type="Pfam" id="PF00275">
    <property type="entry name" value="EPSP_synthase"/>
    <property type="match status" value="1"/>
</dbReference>
<comment type="pathway">
    <text evidence="2 12">Cell wall biogenesis; peptidoglycan biosynthesis.</text>
</comment>
<evidence type="ECO:0000256" key="2">
    <source>
        <dbReference type="ARBA" id="ARBA00004752"/>
    </source>
</evidence>
<dbReference type="NCBIfam" id="TIGR01072">
    <property type="entry name" value="murA"/>
    <property type="match status" value="1"/>
</dbReference>
<accession>A0A0T5XCP7</accession>
<dbReference type="AlphaFoldDB" id="A0A0T5XCP7"/>
<evidence type="ECO:0000256" key="9">
    <source>
        <dbReference type="ARBA" id="ARBA00023316"/>
    </source>
</evidence>
<comment type="caution">
    <text evidence="12">Lacks conserved residue(s) required for the propagation of feature annotation.</text>
</comment>
<evidence type="ECO:0000256" key="10">
    <source>
        <dbReference type="ARBA" id="ARBA00038367"/>
    </source>
</evidence>
<comment type="function">
    <text evidence="12">Cell wall formation. Adds enolpyruvyl to UDP-N-acetylglucosamine.</text>
</comment>
<evidence type="ECO:0000256" key="12">
    <source>
        <dbReference type="HAMAP-Rule" id="MF_00111"/>
    </source>
</evidence>
<dbReference type="CDD" id="cd01555">
    <property type="entry name" value="UdpNAET"/>
    <property type="match status" value="1"/>
</dbReference>
<evidence type="ECO:0000256" key="4">
    <source>
        <dbReference type="ARBA" id="ARBA00022618"/>
    </source>
</evidence>
<name>A0A0T5XCP7_9BACT</name>
<evidence type="ECO:0000313" key="14">
    <source>
        <dbReference type="EMBL" id="KRT36115.1"/>
    </source>
</evidence>
<comment type="catalytic activity">
    <reaction evidence="11 12">
        <text>phosphoenolpyruvate + UDP-N-acetyl-alpha-D-glucosamine = UDP-N-acetyl-3-O-(1-carboxyvinyl)-alpha-D-glucosamine + phosphate</text>
        <dbReference type="Rhea" id="RHEA:18681"/>
        <dbReference type="ChEBI" id="CHEBI:43474"/>
        <dbReference type="ChEBI" id="CHEBI:57705"/>
        <dbReference type="ChEBI" id="CHEBI:58702"/>
        <dbReference type="ChEBI" id="CHEBI:68483"/>
        <dbReference type="EC" id="2.5.1.7"/>
    </reaction>
</comment>
<dbReference type="PANTHER" id="PTHR43783">
    <property type="entry name" value="UDP-N-ACETYLGLUCOSAMINE 1-CARBOXYVINYLTRANSFERASE"/>
    <property type="match status" value="1"/>
</dbReference>
<dbReference type="InterPro" id="IPR001986">
    <property type="entry name" value="Enolpyruvate_Tfrase_dom"/>
</dbReference>
<dbReference type="STRING" id="592015.HMPREF1705_03376"/>
<dbReference type="HAMAP" id="MF_00111">
    <property type="entry name" value="MurA"/>
    <property type="match status" value="1"/>
</dbReference>
<dbReference type="GO" id="GO:0008760">
    <property type="term" value="F:UDP-N-acetylglucosamine 1-carboxyvinyltransferase activity"/>
    <property type="evidence" value="ECO:0007669"/>
    <property type="project" value="UniProtKB-UniRule"/>
</dbReference>
<evidence type="ECO:0000256" key="6">
    <source>
        <dbReference type="ARBA" id="ARBA00022960"/>
    </source>
</evidence>
<keyword evidence="7 12" id="KW-0573">Peptidoglycan synthesis</keyword>
<protein>
    <recommendedName>
        <fullName evidence="12">UDP-N-acetylglucosamine 1-carboxyvinyltransferase</fullName>
        <ecNumber evidence="12">2.5.1.7</ecNumber>
    </recommendedName>
    <alternativeName>
        <fullName evidence="12">Enoylpyruvate transferase</fullName>
    </alternativeName>
    <alternativeName>
        <fullName evidence="12">UDP-N-acetylglucosamine enolpyruvyl transferase</fullName>
        <shortName evidence="12">EPT</shortName>
    </alternativeName>
</protein>
<comment type="similarity">
    <text evidence="10 12">Belongs to the EPSP synthase family. MurA subfamily.</text>
</comment>
<feature type="binding site" evidence="12">
    <location>
        <position position="333"/>
    </location>
    <ligand>
        <name>UDP-N-acetyl-alpha-D-glucosamine</name>
        <dbReference type="ChEBI" id="CHEBI:57705"/>
    </ligand>
</feature>
<comment type="caution">
    <text evidence="14">The sequence shown here is derived from an EMBL/GenBank/DDBJ whole genome shotgun (WGS) entry which is preliminary data.</text>
</comment>
<evidence type="ECO:0000256" key="5">
    <source>
        <dbReference type="ARBA" id="ARBA00022679"/>
    </source>
</evidence>
<dbReference type="GO" id="GO:0005737">
    <property type="term" value="C:cytoplasm"/>
    <property type="evidence" value="ECO:0007669"/>
    <property type="project" value="UniProtKB-SubCell"/>
</dbReference>
<comment type="subcellular location">
    <subcellularLocation>
        <location evidence="1 12">Cytoplasm</location>
    </subcellularLocation>
</comment>
<evidence type="ECO:0000256" key="3">
    <source>
        <dbReference type="ARBA" id="ARBA00022490"/>
    </source>
</evidence>
<feature type="binding site" evidence="12">
    <location>
        <position position="311"/>
    </location>
    <ligand>
        <name>UDP-N-acetyl-alpha-D-glucosamine</name>
        <dbReference type="ChEBI" id="CHEBI:57705"/>
    </ligand>
</feature>
<keyword evidence="6 12" id="KW-0133">Cell shape</keyword>
<dbReference type="GO" id="GO:0019277">
    <property type="term" value="P:UDP-N-acetylgalactosamine biosynthetic process"/>
    <property type="evidence" value="ECO:0007669"/>
    <property type="project" value="InterPro"/>
</dbReference>
<dbReference type="EMBL" id="ACJX03000001">
    <property type="protein sequence ID" value="KRT36115.1"/>
    <property type="molecule type" value="Genomic_DNA"/>
</dbReference>
<evidence type="ECO:0000313" key="15">
    <source>
        <dbReference type="Proteomes" id="UP000005273"/>
    </source>
</evidence>
<dbReference type="GO" id="GO:0071555">
    <property type="term" value="P:cell wall organization"/>
    <property type="evidence" value="ECO:0007669"/>
    <property type="project" value="UniProtKB-KW"/>
</dbReference>
<dbReference type="Proteomes" id="UP000005273">
    <property type="component" value="Unassembled WGS sequence"/>
</dbReference>
<keyword evidence="9 12" id="KW-0961">Cell wall biogenesis/degradation</keyword>
<evidence type="ECO:0000256" key="1">
    <source>
        <dbReference type="ARBA" id="ARBA00004496"/>
    </source>
</evidence>
<proteinExistence type="inferred from homology"/>